<dbReference type="EMBL" id="PQXL01000130">
    <property type="protein sequence ID" value="THV50923.1"/>
    <property type="molecule type" value="Genomic_DNA"/>
</dbReference>
<evidence type="ECO:0000313" key="4">
    <source>
        <dbReference type="EMBL" id="THV50923.1"/>
    </source>
</evidence>
<gene>
    <name evidence="4" type="ORF">BGAL_0130g00040</name>
</gene>
<dbReference type="Proteomes" id="UP000308671">
    <property type="component" value="Unassembled WGS sequence"/>
</dbReference>
<feature type="compositionally biased region" description="Polar residues" evidence="2">
    <location>
        <begin position="1"/>
        <end position="13"/>
    </location>
</feature>
<proteinExistence type="predicted"/>
<evidence type="ECO:0000256" key="3">
    <source>
        <dbReference type="SAM" id="Phobius"/>
    </source>
</evidence>
<dbReference type="AlphaFoldDB" id="A0A4S8QZL8"/>
<reference evidence="4 5" key="1">
    <citation type="submission" date="2017-12" db="EMBL/GenBank/DDBJ databases">
        <title>Comparative genomics of Botrytis spp.</title>
        <authorList>
            <person name="Valero-Jimenez C.A."/>
            <person name="Tapia P."/>
            <person name="Veloso J."/>
            <person name="Silva-Moreno E."/>
            <person name="Staats M."/>
            <person name="Valdes J.H."/>
            <person name="Van Kan J.A.L."/>
        </authorList>
    </citation>
    <scope>NUCLEOTIDE SEQUENCE [LARGE SCALE GENOMIC DNA]</scope>
    <source>
        <strain evidence="4 5">MUCL435</strain>
    </source>
</reference>
<organism evidence="4 5">
    <name type="scientific">Botrytis galanthina</name>
    <dbReference type="NCBI Taxonomy" id="278940"/>
    <lineage>
        <taxon>Eukaryota</taxon>
        <taxon>Fungi</taxon>
        <taxon>Dikarya</taxon>
        <taxon>Ascomycota</taxon>
        <taxon>Pezizomycotina</taxon>
        <taxon>Leotiomycetes</taxon>
        <taxon>Helotiales</taxon>
        <taxon>Sclerotiniaceae</taxon>
        <taxon>Botrytis</taxon>
    </lineage>
</organism>
<keyword evidence="3" id="KW-0472">Membrane</keyword>
<feature type="transmembrane region" description="Helical" evidence="3">
    <location>
        <begin position="81"/>
        <end position="97"/>
    </location>
</feature>
<dbReference type="OrthoDB" id="3561716at2759"/>
<evidence type="ECO:0000313" key="5">
    <source>
        <dbReference type="Proteomes" id="UP000308671"/>
    </source>
</evidence>
<feature type="region of interest" description="Disordered" evidence="2">
    <location>
        <begin position="1"/>
        <end position="34"/>
    </location>
</feature>
<evidence type="ECO:0000256" key="2">
    <source>
        <dbReference type="SAM" id="MobiDB-lite"/>
    </source>
</evidence>
<sequence length="105" mass="11973">MTSPNNMQSSALINSEKEHSINSTSNTDDDEMPAVTNAMYITELKEQHVTLNEQHAQQIVTLNEQIVTLNEHIANIQKQHYFAMVSVFIAILLTHLMQRQFSTCQ</sequence>
<accession>A0A4S8QZL8</accession>
<keyword evidence="5" id="KW-1185">Reference proteome</keyword>
<evidence type="ECO:0000256" key="1">
    <source>
        <dbReference type="SAM" id="Coils"/>
    </source>
</evidence>
<protein>
    <submittedName>
        <fullName evidence="4">Uncharacterized protein</fullName>
    </submittedName>
</protein>
<keyword evidence="3" id="KW-0812">Transmembrane</keyword>
<keyword evidence="3" id="KW-1133">Transmembrane helix</keyword>
<name>A0A4S8QZL8_9HELO</name>
<keyword evidence="1" id="KW-0175">Coiled coil</keyword>
<comment type="caution">
    <text evidence="4">The sequence shown here is derived from an EMBL/GenBank/DDBJ whole genome shotgun (WGS) entry which is preliminary data.</text>
</comment>
<feature type="coiled-coil region" evidence="1">
    <location>
        <begin position="52"/>
        <end position="79"/>
    </location>
</feature>